<feature type="compositionally biased region" description="Polar residues" evidence="1">
    <location>
        <begin position="666"/>
        <end position="679"/>
    </location>
</feature>
<evidence type="ECO:0000313" key="2">
    <source>
        <dbReference type="EMBL" id="OLQ09756.1"/>
    </source>
</evidence>
<sequence>MGGKKWPKQNDYQYGGHQAWDKQANYGRSWHVWQGAYASPKSSRPHYDQVVLPGTKPSTEVEEVSEATAGSALMREVQKSLSAARKSDNRIRRLKEDRKTKEAQWIQFQKESREAFLLEKQRFHSALAKIDEDIRAATTAGQESADMVQALVLHGMQAKMRKSGQMEDSDGSWEALVNTEEPQMEPGFLRDAVLAAQRMNSGPTTATSDGSMVHPEVAARLLQAAMSTLAPSTGAPTAPATATVGPGQLHVPPGLEPVAANNPGPPLLAPPGPAAPCLGSPSASVPDVPKAPPTGPTPAPSPPSKSRSQQRLPVKGAPLQPVHTGAPPGASLPEKLEAKRGALLPFGVAPDGSVFHTTLNGQPVAAKVLADDDSDLEADEMSASTQGFLCPNTCCLDFVILGRLLGTLDLCDPLGGWSSSGYRALFAYPGNHISRYAMDVLTDCAPGVPEGLFNAMDLEVHGTRCPLTVAVADVPGPTGGLEPRFVHAHLPRLHLPSLIADLGIALPAAFQVGLTGARVTGEVVHVSCNCTLLFYAKELETDESVSITDLSPVHEPPEFEAAPSAWDVEPGAESLSPPQFLDPTIPEGHGWNLATDEASPDQVPDSSEHTLPAQIAMPTVPTTAQQQPARWSYASYCTHMAGAWEELGPEEDRYNDHVPDSIATDQSATRADGADSTTAPVAASATEGTLPSPRTNLPELPHTGLATTTVIALILAPDYSPEYISARVQIPCGIQQMLAHVAADRYGPLAAHFPKLVPAVPQPYAGYLLFVSAPVWLAERPVVILDCQRILQTVMALLLYPVLTRESLLLAAGLRHDSDVSVFVHGLLQPLSPGQRISLVTGMVISFVPRGSGAPATFDLAERLQSPEGWDPNPSMPGPGYYPGETFWVLTDGQPTKSIVLQLYPPSHRSRTDLQTALVQSQMGTLSPDSIVVDFRVASAYEDDPVHVAATFLVLAPEYSPDSVNIRIAIPNRVADILCQIDDYRSSAGRSLFPVLHPVHPQPDVRWGLVVATPLWLSSRVVLCLDLTLLDGRIFATVAPPDLDKHILLNMAGLSGGAPVEVYLPDVAEPVEYGAELFVSNGDCISFVPAQVIGKFVKWGNGFIEHAKRVGNHDLTPVSLPVTCEEHSFVKAREDLCGLDACSAGQALSCTGWQCKLLEEPTDSGRASDLAFHEACTAARALGTGWPFPPYQWIPQQIDEDGDEDVSLSENTDALTDVVFYILVPGFTGEQVTIPIVLPQTVADTMDLVQERRTADRRELFPLLVPVTPQFDPGWAVLLAIPSWVQRRVIVCLDLSLLDNRIVPADVPALSDYQTLCESAGLPPDSVVDIYLPGIGDPLPRGTDYQLWTGVCIAFVSPGSRRPDAFDLGTMLRSHLGWEQAPALPRDSLDNGYCVVGPRGPCLFRLHAERARHHQSDIALLTGIHPSRVVLTPALEQPMNVCIAGWECRAVIAATDRQERYDWNEGRSAVRVGILDCRAAFLGWLLVHTWDDWLQLDPIRRNIDLSAPDGWHTVFPQFPRHWTWVWFQPGQIILVAFEEDTPAQLAPEDIDGDPFNPEPASPGETDGEGAPSVIALHARDPDTADVVPQPSNEALRSLGSAADRAFDCARDNTRLLGTGWPLPPYTWPLDFGIDEEADSQAEETDEGRLYDLSFFLLTPDFVFEQLDLSVVLPQALWEVIDLVQTCRQAERAAYFPCLVPVVPQPDPGWGILLAVPEWPSSQVVVCCDLSFYDGRIIAVCAPIRVDTHLLCELVGLASFAEVDIYLTYATHPLERGAECDLATGNLVTFLRPGSRRHAVFDIHAMLSTHLGWEHSPVFPRDRQGNGYCVVSTGGQILYRCRQDRLSFYRADIALLAGLSPTHIELTPATPCADLGVLKLRLFRALELLPTWCHPGLLPRLVAATGMMIEKRLVTLLEESAGRSWDWAFLASTLLDTLIEHFQETSRSDTQMPTSVRLQLADHLPSARTFDLTALSVDFGRHFQTAFGLAAPGSWIIPAHLPSRQLQAEAAQLGFGSTDLVLPVSGPLHVYTDGSFDGSCSSWAFVVVSPAAQQQQIFGWAGGGPGSRLDYALIPTAWSVVDNGSQVFSALDWGQPHVDHFALRTLISFTTRGVCPGAAKRVAFDRSAMMTEGGRATLQRIFQSLPACPWTVNVHDHYAKVQQHLVQCLTAAFPPAKGRCRTSHFSTYTWQLRQKRVWLRKQVVRARHICGPEDTRAALLCRNSPSRLWVARILYALRHGREICNVAAHVRDLQSTKKELRQAIRRDIKDRISRAAETAHTAPTGDVVSRLHSLLGPSARKARGVRQLPGLQLKDGTPAEDPAQMEQAWVEHFSGIEAGVQKTSQALATECIQAQRSRDFDGLAIVQSDLPTLTEVKTAFRQTMLHRAFGTDQIPAEALHGAPGAAAKALYPVFLKCAFRLEEPLHFKGGSLYAVWKGKASPSLCSSYRGILVSSTVGKAYHRILRARNVQPFEAIASPLQVGGLPRRPVTLAAHVVRLHQSWAGRAQASFAVLFLDLREAFYRIVRPLVTGFTGTDSEVAAVLAAVQLPSGVMHELRAHLVEMSLFREAGASPWTSEATCEALRSTWFRFETGNIVTETGIGTRPGDNLADIVFGFVFAKVLRQVREQVEHACGLTVLPWQEDMLNNPFPVSGSPQSHLPLLDCTWMDDSALVLEASSADELLRRLRLTTAALLDSCLGRALLPNLDRGKTEAIVSLKGKGSRKLRASLFARDPPVVEVDSRLWPGAQVQLVSVYRHLRHRRAMAWSAFNKRRKKIFGSPVVAWSDKTILFESLVMSVLFHGAGTWPTLTLDDRRGMLATYQHMAFSMMRPQYTVEAATRLGSERAFALLGLPGLDTVLHLARLRHLASCVAVAAQEFWALAHSEDSWLQSVRSSLDWLIELVRPAGDQADSRAFWDHWKVLIPSRPGTWKRLLKKAQTRAIRRESWLAARRTHGGLLARQLQIAGGILVPQAPSSWDCNYFCGPCNKTFPNKQTWSVHAFKTHGRKTVGRGVLTGSWATLQLQDEQWDDEDARPVAEVETCLAHLGFDGNDLPDEELWWRLKLAFKCVCAATARLRLTAESYRARLRTSDELANPLKDRLLAALDWIVCADLQEWLVSAPEAACPSWNTFRDGHLILSFLEVAVLAFPPTPPDSIGITFEECLSSLAQGRTPDLFSDPLKESALVCSLQGWHGFLSEPSPCTAPKAFQSLLARETLVGDLIRLSLRLWGKGVPACLLFAPDIASTLSPLLEIEALEQGDVAQGRFLRNPWVGW</sequence>
<evidence type="ECO:0000313" key="3">
    <source>
        <dbReference type="Proteomes" id="UP000186817"/>
    </source>
</evidence>
<feature type="region of interest" description="Disordered" evidence="1">
    <location>
        <begin position="39"/>
        <end position="61"/>
    </location>
</feature>
<reference evidence="2 3" key="1">
    <citation type="submission" date="2016-02" db="EMBL/GenBank/DDBJ databases">
        <title>Genome analysis of coral dinoflagellate symbionts highlights evolutionary adaptations to a symbiotic lifestyle.</title>
        <authorList>
            <person name="Aranda M."/>
            <person name="Li Y."/>
            <person name="Liew Y.J."/>
            <person name="Baumgarten S."/>
            <person name="Simakov O."/>
            <person name="Wilson M."/>
            <person name="Piel J."/>
            <person name="Ashoor H."/>
            <person name="Bougouffa S."/>
            <person name="Bajic V.B."/>
            <person name="Ryu T."/>
            <person name="Ravasi T."/>
            <person name="Bayer T."/>
            <person name="Micklem G."/>
            <person name="Kim H."/>
            <person name="Bhak J."/>
            <person name="Lajeunesse T.C."/>
            <person name="Voolstra C.R."/>
        </authorList>
    </citation>
    <scope>NUCLEOTIDE SEQUENCE [LARGE SCALE GENOMIC DNA]</scope>
    <source>
        <strain evidence="2 3">CCMP2467</strain>
    </source>
</reference>
<feature type="region of interest" description="Disordered" evidence="1">
    <location>
        <begin position="1545"/>
        <end position="1570"/>
    </location>
</feature>
<gene>
    <name evidence="2" type="ORF">AK812_SmicGene6602</name>
</gene>
<feature type="compositionally biased region" description="Low complexity" evidence="1">
    <location>
        <begin position="230"/>
        <end position="247"/>
    </location>
</feature>
<dbReference type="Proteomes" id="UP000186817">
    <property type="component" value="Unassembled WGS sequence"/>
</dbReference>
<comment type="caution">
    <text evidence="2">The sequence shown here is derived from an EMBL/GenBank/DDBJ whole genome shotgun (WGS) entry which is preliminary data.</text>
</comment>
<feature type="compositionally biased region" description="Pro residues" evidence="1">
    <location>
        <begin position="263"/>
        <end position="274"/>
    </location>
</feature>
<feature type="compositionally biased region" description="Polar residues" evidence="1">
    <location>
        <begin position="686"/>
        <end position="695"/>
    </location>
</feature>
<organism evidence="2 3">
    <name type="scientific">Symbiodinium microadriaticum</name>
    <name type="common">Dinoflagellate</name>
    <name type="synonym">Zooxanthella microadriatica</name>
    <dbReference type="NCBI Taxonomy" id="2951"/>
    <lineage>
        <taxon>Eukaryota</taxon>
        <taxon>Sar</taxon>
        <taxon>Alveolata</taxon>
        <taxon>Dinophyceae</taxon>
        <taxon>Suessiales</taxon>
        <taxon>Symbiodiniaceae</taxon>
        <taxon>Symbiodinium</taxon>
    </lineage>
</organism>
<feature type="compositionally biased region" description="Low complexity" evidence="1">
    <location>
        <begin position="304"/>
        <end position="313"/>
    </location>
</feature>
<dbReference type="EMBL" id="LSRX01000091">
    <property type="protein sequence ID" value="OLQ09756.1"/>
    <property type="molecule type" value="Genomic_DNA"/>
</dbReference>
<keyword evidence="3" id="KW-1185">Reference proteome</keyword>
<dbReference type="InterPro" id="IPR013087">
    <property type="entry name" value="Znf_C2H2_type"/>
</dbReference>
<dbReference type="PROSITE" id="PS00028">
    <property type="entry name" value="ZINC_FINGER_C2H2_1"/>
    <property type="match status" value="1"/>
</dbReference>
<name>A0A1Q9EQN7_SYMMI</name>
<evidence type="ECO:0000256" key="1">
    <source>
        <dbReference type="SAM" id="MobiDB-lite"/>
    </source>
</evidence>
<dbReference type="OrthoDB" id="410557at2759"/>
<feature type="compositionally biased region" description="Low complexity" evidence="1">
    <location>
        <begin position="275"/>
        <end position="284"/>
    </location>
</feature>
<feature type="region of interest" description="Disordered" evidence="1">
    <location>
        <begin position="666"/>
        <end position="701"/>
    </location>
</feature>
<protein>
    <submittedName>
        <fullName evidence="2">Uncharacterized protein</fullName>
    </submittedName>
</protein>
<proteinExistence type="predicted"/>
<feature type="compositionally biased region" description="Pro residues" evidence="1">
    <location>
        <begin position="289"/>
        <end position="303"/>
    </location>
</feature>
<accession>A0A1Q9EQN7</accession>
<feature type="region of interest" description="Disordered" evidence="1">
    <location>
        <begin position="565"/>
        <end position="608"/>
    </location>
</feature>
<feature type="region of interest" description="Disordered" evidence="1">
    <location>
        <begin position="230"/>
        <end position="333"/>
    </location>
</feature>